<evidence type="ECO:0000313" key="2">
    <source>
        <dbReference type="Proteomes" id="UP000551709"/>
    </source>
</evidence>
<name>A0A8T5VS69_9BRAD</name>
<organism evidence="1 2">
    <name type="scientific">Bradyrhizobium barranii subsp. apii</name>
    <dbReference type="NCBI Taxonomy" id="2819348"/>
    <lineage>
        <taxon>Bacteria</taxon>
        <taxon>Pseudomonadati</taxon>
        <taxon>Pseudomonadota</taxon>
        <taxon>Alphaproteobacteria</taxon>
        <taxon>Hyphomicrobiales</taxon>
        <taxon>Nitrobacteraceae</taxon>
        <taxon>Bradyrhizobium</taxon>
        <taxon>Bradyrhizobium barranii</taxon>
    </lineage>
</organism>
<keyword evidence="1" id="KW-0614">Plasmid</keyword>
<sequence>MSDDLHLEEKAIKAVLFYREALTAAEKSETVQALAHRALMNMLPELERAVLEDRSPSIRSKLFDAGAKAVVRLNEARQVLDEATARLEGARQALAALEGQLGYIPNVPATANRI</sequence>
<dbReference type="Proteomes" id="UP000551709">
    <property type="component" value="Plasmid pBb1S5a"/>
</dbReference>
<proteinExistence type="predicted"/>
<geneLocation type="plasmid" evidence="1 2">
    <name>pBb1S5a</name>
</geneLocation>
<accession>A0A8T5VS69</accession>
<dbReference type="RefSeq" id="WP_166107354.1">
    <property type="nucleotide sequence ID" value="NZ_CP096256.1"/>
</dbReference>
<dbReference type="EMBL" id="CP096256">
    <property type="protein sequence ID" value="UPT92113.1"/>
    <property type="molecule type" value="Genomic_DNA"/>
</dbReference>
<protein>
    <submittedName>
        <fullName evidence="1">Uncharacterized protein</fullName>
    </submittedName>
</protein>
<reference evidence="2" key="2">
    <citation type="journal article" date="2022" name="Int. J. Syst. Evol. Microbiol.">
        <title>Strains of Bradyrhizobium barranii sp. nov. associated with legumes native to Canada are symbionts of soybeans and belong to different subspecies (subsp. barranii subsp. nov. and subsp. apii subsp. nov.) and symbiovars (sv. glycinearum and sv. septentrionale).</title>
        <authorList>
            <person name="Bromfield E.S.P."/>
            <person name="Cloutier S."/>
            <person name="Wasai-Hara S."/>
            <person name="Minamisawa K."/>
        </authorList>
    </citation>
    <scope>NUCLEOTIDE SEQUENCE [LARGE SCALE GENOMIC DNA]</scope>
    <source>
        <strain evidence="2">1S5</strain>
    </source>
</reference>
<evidence type="ECO:0000313" key="1">
    <source>
        <dbReference type="EMBL" id="UPT92113.1"/>
    </source>
</evidence>
<dbReference type="AlphaFoldDB" id="A0A8T5VS69"/>
<reference evidence="1 2" key="1">
    <citation type="journal article" date="2017" name="Syst. Appl. Microbiol.">
        <title>Soybeans inoculated with root zone soils of Canadian native legumes harbour diverse and novel Bradyrhizobium spp. that possess agricultural potential.</title>
        <authorList>
            <person name="Bromfield E.S.P."/>
            <person name="Cloutier S."/>
            <person name="Tambong J.T."/>
            <person name="Tran Thi T.V."/>
        </authorList>
    </citation>
    <scope>NUCLEOTIDE SEQUENCE [LARGE SCALE GENOMIC DNA]</scope>
    <source>
        <strain evidence="1 2">1S5</strain>
    </source>
</reference>
<gene>
    <name evidence="1" type="ORF">HAP41_0000048365</name>
</gene>